<reference evidence="1 2" key="1">
    <citation type="submission" date="2019-09" db="EMBL/GenBank/DDBJ databases">
        <title>Draft genome sequence of Ginsengibacter sp. BR5-29.</title>
        <authorList>
            <person name="Im W.-T."/>
        </authorList>
    </citation>
    <scope>NUCLEOTIDE SEQUENCE [LARGE SCALE GENOMIC DNA]</scope>
    <source>
        <strain evidence="1 2">BR5-29</strain>
    </source>
</reference>
<dbReference type="CDD" id="cd02440">
    <property type="entry name" value="AdoMet_MTases"/>
    <property type="match status" value="1"/>
</dbReference>
<keyword evidence="1" id="KW-0489">Methyltransferase</keyword>
<evidence type="ECO:0000313" key="1">
    <source>
        <dbReference type="EMBL" id="KAA9035946.1"/>
    </source>
</evidence>
<dbReference type="GO" id="GO:0008168">
    <property type="term" value="F:methyltransferase activity"/>
    <property type="evidence" value="ECO:0007669"/>
    <property type="project" value="UniProtKB-KW"/>
</dbReference>
<comment type="caution">
    <text evidence="1">The sequence shown here is derived from an EMBL/GenBank/DDBJ whole genome shotgun (WGS) entry which is preliminary data.</text>
</comment>
<keyword evidence="1" id="KW-0808">Transferase</keyword>
<dbReference type="InterPro" id="IPR029063">
    <property type="entry name" value="SAM-dependent_MTases_sf"/>
</dbReference>
<evidence type="ECO:0000313" key="2">
    <source>
        <dbReference type="Proteomes" id="UP000326903"/>
    </source>
</evidence>
<dbReference type="Gene3D" id="3.40.50.150">
    <property type="entry name" value="Vaccinia Virus protein VP39"/>
    <property type="match status" value="1"/>
</dbReference>
<gene>
    <name evidence="1" type="ORF">FW778_20580</name>
</gene>
<dbReference type="Pfam" id="PF13489">
    <property type="entry name" value="Methyltransf_23"/>
    <property type="match status" value="1"/>
</dbReference>
<sequence length="293" mass="34030">MVDIKKICNSIINCKEERSLLFNKNGYSIKECKKCDHRFLEQHDDIENHLNKVYSDEYFFEGKSAGYPNYLDEKEILFKYGIKYAKIISIYAKPGKVLDTGCAAGFILKGFEKSGWTTYGLEPNETMANYGREKLNLSISTSSLETFQTSQTFDLITIIEVIGHFYDVDKAMQNVCRLLNPNGLVLVESWDMKSRIARIFGNKWSEYSPPSVVNWFSDETLTQLFNYYGFEIIGKGFPPKRIKFKHFLSLIDEKTPDFKFKKKVINSLIKLVGGITLIYPHHDLKWYLFRKTS</sequence>
<protein>
    <submittedName>
        <fullName evidence="1">Class I SAM-dependent methyltransferase</fullName>
    </submittedName>
</protein>
<dbReference type="AlphaFoldDB" id="A0A5J5ID10"/>
<dbReference type="RefSeq" id="WP_150416773.1">
    <property type="nucleotide sequence ID" value="NZ_VYQF01000010.1"/>
</dbReference>
<dbReference type="PANTHER" id="PTHR43861">
    <property type="entry name" value="TRANS-ACONITATE 2-METHYLTRANSFERASE-RELATED"/>
    <property type="match status" value="1"/>
</dbReference>
<dbReference type="EMBL" id="VYQF01000010">
    <property type="protein sequence ID" value="KAA9035946.1"/>
    <property type="molecule type" value="Genomic_DNA"/>
</dbReference>
<proteinExistence type="predicted"/>
<dbReference type="SUPFAM" id="SSF53335">
    <property type="entry name" value="S-adenosyl-L-methionine-dependent methyltransferases"/>
    <property type="match status" value="1"/>
</dbReference>
<organism evidence="1 2">
    <name type="scientific">Ginsengibacter hankyongi</name>
    <dbReference type="NCBI Taxonomy" id="2607284"/>
    <lineage>
        <taxon>Bacteria</taxon>
        <taxon>Pseudomonadati</taxon>
        <taxon>Bacteroidota</taxon>
        <taxon>Chitinophagia</taxon>
        <taxon>Chitinophagales</taxon>
        <taxon>Chitinophagaceae</taxon>
        <taxon>Ginsengibacter</taxon>
    </lineage>
</organism>
<name>A0A5J5ID10_9BACT</name>
<keyword evidence="2" id="KW-1185">Reference proteome</keyword>
<accession>A0A5J5ID10</accession>
<dbReference type="PANTHER" id="PTHR43861:SF6">
    <property type="entry name" value="METHYLTRANSFERASE TYPE 11"/>
    <property type="match status" value="1"/>
</dbReference>
<dbReference type="Proteomes" id="UP000326903">
    <property type="component" value="Unassembled WGS sequence"/>
</dbReference>
<dbReference type="GO" id="GO:0032259">
    <property type="term" value="P:methylation"/>
    <property type="evidence" value="ECO:0007669"/>
    <property type="project" value="UniProtKB-KW"/>
</dbReference>